<dbReference type="PANTHER" id="PTHR30472:SF1">
    <property type="entry name" value="FE(3+) DICITRATE TRANSPORT SYSTEM PERMEASE PROTEIN FECC-RELATED"/>
    <property type="match status" value="1"/>
</dbReference>
<evidence type="ECO:0000313" key="10">
    <source>
        <dbReference type="EMBL" id="MFD1889620.1"/>
    </source>
</evidence>
<feature type="region of interest" description="Disordered" evidence="8">
    <location>
        <begin position="1"/>
        <end position="28"/>
    </location>
</feature>
<dbReference type="PANTHER" id="PTHR30472">
    <property type="entry name" value="FERRIC ENTEROBACTIN TRANSPORT SYSTEM PERMEASE PROTEIN"/>
    <property type="match status" value="1"/>
</dbReference>
<feature type="transmembrane region" description="Helical" evidence="9">
    <location>
        <begin position="275"/>
        <end position="293"/>
    </location>
</feature>
<dbReference type="Proteomes" id="UP001597326">
    <property type="component" value="Unassembled WGS sequence"/>
</dbReference>
<gene>
    <name evidence="10" type="ORF">ACFSCS_05370</name>
</gene>
<feature type="transmembrane region" description="Helical" evidence="9">
    <location>
        <begin position="85"/>
        <end position="105"/>
    </location>
</feature>
<evidence type="ECO:0000256" key="9">
    <source>
        <dbReference type="SAM" id="Phobius"/>
    </source>
</evidence>
<feature type="transmembrane region" description="Helical" evidence="9">
    <location>
        <begin position="333"/>
        <end position="351"/>
    </location>
</feature>
<evidence type="ECO:0000256" key="8">
    <source>
        <dbReference type="SAM" id="MobiDB-lite"/>
    </source>
</evidence>
<dbReference type="Gene3D" id="1.10.3470.10">
    <property type="entry name" value="ABC transporter involved in vitamin B12 uptake, BtuC"/>
    <property type="match status" value="1"/>
</dbReference>
<dbReference type="SUPFAM" id="SSF81345">
    <property type="entry name" value="ABC transporter involved in vitamin B12 uptake, BtuC"/>
    <property type="match status" value="1"/>
</dbReference>
<evidence type="ECO:0000256" key="4">
    <source>
        <dbReference type="ARBA" id="ARBA00022475"/>
    </source>
</evidence>
<dbReference type="Pfam" id="PF01032">
    <property type="entry name" value="FecCD"/>
    <property type="match status" value="1"/>
</dbReference>
<evidence type="ECO:0000256" key="5">
    <source>
        <dbReference type="ARBA" id="ARBA00022692"/>
    </source>
</evidence>
<comment type="similarity">
    <text evidence="2">Belongs to the binding-protein-dependent transport system permease family. FecCD subfamily.</text>
</comment>
<dbReference type="InterPro" id="IPR000522">
    <property type="entry name" value="ABC_transptr_permease_BtuC"/>
</dbReference>
<keyword evidence="3" id="KW-0813">Transport</keyword>
<keyword evidence="4" id="KW-1003">Cell membrane</keyword>
<feature type="transmembrane region" description="Helical" evidence="9">
    <location>
        <begin position="175"/>
        <end position="196"/>
    </location>
</feature>
<comment type="subcellular location">
    <subcellularLocation>
        <location evidence="1">Cell membrane</location>
        <topology evidence="1">Multi-pass membrane protein</topology>
    </subcellularLocation>
</comment>
<proteinExistence type="inferred from homology"/>
<dbReference type="InterPro" id="IPR037294">
    <property type="entry name" value="ABC_BtuC-like"/>
</dbReference>
<feature type="transmembrane region" description="Helical" evidence="9">
    <location>
        <begin position="34"/>
        <end position="56"/>
    </location>
</feature>
<accession>A0ABW4RUT2</accession>
<comment type="caution">
    <text evidence="10">The sequence shown here is derived from an EMBL/GenBank/DDBJ whole genome shotgun (WGS) entry which is preliminary data.</text>
</comment>
<evidence type="ECO:0000256" key="7">
    <source>
        <dbReference type="ARBA" id="ARBA00023136"/>
    </source>
</evidence>
<feature type="transmembrane region" description="Helical" evidence="9">
    <location>
        <begin position="305"/>
        <end position="327"/>
    </location>
</feature>
<dbReference type="CDD" id="cd06550">
    <property type="entry name" value="TM_ABC_iron-siderophores_like"/>
    <property type="match status" value="1"/>
</dbReference>
<evidence type="ECO:0000256" key="2">
    <source>
        <dbReference type="ARBA" id="ARBA00007935"/>
    </source>
</evidence>
<dbReference type="RefSeq" id="WP_343872664.1">
    <property type="nucleotide sequence ID" value="NZ_BAAAIX010000009.1"/>
</dbReference>
<dbReference type="EMBL" id="JBHUFZ010000011">
    <property type="protein sequence ID" value="MFD1889620.1"/>
    <property type="molecule type" value="Genomic_DNA"/>
</dbReference>
<keyword evidence="11" id="KW-1185">Reference proteome</keyword>
<feature type="transmembrane region" description="Helical" evidence="9">
    <location>
        <begin position="142"/>
        <end position="163"/>
    </location>
</feature>
<evidence type="ECO:0000256" key="6">
    <source>
        <dbReference type="ARBA" id="ARBA00022989"/>
    </source>
</evidence>
<feature type="transmembrane region" description="Helical" evidence="9">
    <location>
        <begin position="216"/>
        <end position="238"/>
    </location>
</feature>
<evidence type="ECO:0000313" key="11">
    <source>
        <dbReference type="Proteomes" id="UP001597326"/>
    </source>
</evidence>
<sequence>MTTTAAGADTGRPPRQEPPGRPADGGRRATTRRLFGLVAALLLVAAAILLAIAVGARTVPVGDILDAVRGRPVPQEVRLVVDLRLARTALGLLAGAALAASGALVQAVTRNPLADPGILGTTSGSAFAVAMAAGLSGLDSSLGLLLAAFVGAALATVGVHAVGSLGRNGGSPVQLVLAGTALGAVLTGITSAMVMADPQRFTVMQTWRAGSLADRGWAHIPVALPFLVVGLVLALGISGSLNAVALGDDLATALGANVALVRGLAILAVTLLAGTATALAGPIAFVGLMVPHAARRICGPDQRWILAYSLLLGPALLLLADVLGRIVMPPGELPAGIVTAFLGAPVLIWLARGRMAEL</sequence>
<evidence type="ECO:0000256" key="3">
    <source>
        <dbReference type="ARBA" id="ARBA00022448"/>
    </source>
</evidence>
<keyword evidence="5 9" id="KW-0812">Transmembrane</keyword>
<organism evidence="10 11">
    <name type="scientific">Luteococcus peritonei</name>
    <dbReference type="NCBI Taxonomy" id="88874"/>
    <lineage>
        <taxon>Bacteria</taxon>
        <taxon>Bacillati</taxon>
        <taxon>Actinomycetota</taxon>
        <taxon>Actinomycetes</taxon>
        <taxon>Propionibacteriales</taxon>
        <taxon>Propionibacteriaceae</taxon>
        <taxon>Luteococcus</taxon>
    </lineage>
</organism>
<keyword evidence="7 9" id="KW-0472">Membrane</keyword>
<reference evidence="11" key="1">
    <citation type="journal article" date="2019" name="Int. J. Syst. Evol. Microbiol.">
        <title>The Global Catalogue of Microorganisms (GCM) 10K type strain sequencing project: providing services to taxonomists for standard genome sequencing and annotation.</title>
        <authorList>
            <consortium name="The Broad Institute Genomics Platform"/>
            <consortium name="The Broad Institute Genome Sequencing Center for Infectious Disease"/>
            <person name="Wu L."/>
            <person name="Ma J."/>
        </authorList>
    </citation>
    <scope>NUCLEOTIDE SEQUENCE [LARGE SCALE GENOMIC DNA]</scope>
    <source>
        <strain evidence="11">CAIM 431</strain>
    </source>
</reference>
<evidence type="ECO:0000256" key="1">
    <source>
        <dbReference type="ARBA" id="ARBA00004651"/>
    </source>
</evidence>
<protein>
    <submittedName>
        <fullName evidence="10">FecCD family ABC transporter permease</fullName>
    </submittedName>
</protein>
<keyword evidence="6 9" id="KW-1133">Transmembrane helix</keyword>
<name>A0ABW4RUT2_9ACTN</name>